<evidence type="ECO:0000256" key="12">
    <source>
        <dbReference type="ARBA" id="ARBA00023268"/>
    </source>
</evidence>
<dbReference type="PANTHER" id="PTHR42945:SF1">
    <property type="entry name" value="HISTIDINE BIOSYNTHESIS BIFUNCTIONAL PROTEIN HIS7"/>
    <property type="match status" value="1"/>
</dbReference>
<dbReference type="GO" id="GO:0004636">
    <property type="term" value="F:phosphoribosyl-ATP diphosphatase activity"/>
    <property type="evidence" value="ECO:0007669"/>
    <property type="project" value="UniProtKB-EC"/>
</dbReference>
<dbReference type="Pfam" id="PF01503">
    <property type="entry name" value="PRA-PH"/>
    <property type="match status" value="1"/>
</dbReference>
<proteinExistence type="inferred from homology"/>
<dbReference type="FunFam" id="3.10.20.810:FF:000001">
    <property type="entry name" value="Histidine biosynthesis bifunctional protein HisIE"/>
    <property type="match status" value="1"/>
</dbReference>
<dbReference type="InterPro" id="IPR023019">
    <property type="entry name" value="His_synth_HisIE"/>
</dbReference>
<keyword evidence="7" id="KW-0028">Amino-acid biosynthesis</keyword>
<dbReference type="SMR" id="A0A8T3BYC2"/>
<accession>A0A8T3BYC2</accession>
<dbReference type="CDD" id="cd11534">
    <property type="entry name" value="NTP-PPase_HisIE_like"/>
    <property type="match status" value="1"/>
</dbReference>
<dbReference type="InterPro" id="IPR008179">
    <property type="entry name" value="HisE"/>
</dbReference>
<dbReference type="NCBIfam" id="TIGR03188">
    <property type="entry name" value="histidine_hisI"/>
    <property type="match status" value="1"/>
</dbReference>
<comment type="caution">
    <text evidence="14">The sequence shown here is derived from an EMBL/GenBank/DDBJ whole genome shotgun (WGS) entry which is preliminary data.</text>
</comment>
<name>A0A8T3BYC2_DENNO</name>
<evidence type="ECO:0000256" key="2">
    <source>
        <dbReference type="ARBA" id="ARBA00001460"/>
    </source>
</evidence>
<dbReference type="PANTHER" id="PTHR42945">
    <property type="entry name" value="HISTIDINE BIOSYNTHESIS BIFUNCTIONAL PROTEIN"/>
    <property type="match status" value="1"/>
</dbReference>
<evidence type="ECO:0000256" key="9">
    <source>
        <dbReference type="ARBA" id="ARBA00022801"/>
    </source>
</evidence>
<keyword evidence="9" id="KW-0378">Hydrolase</keyword>
<evidence type="ECO:0000313" key="14">
    <source>
        <dbReference type="EMBL" id="KAI0522748.1"/>
    </source>
</evidence>
<dbReference type="EMBL" id="JAGYWB010000005">
    <property type="protein sequence ID" value="KAI0522748.1"/>
    <property type="molecule type" value="Genomic_DNA"/>
</dbReference>
<comment type="pathway">
    <text evidence="4">Amino-acid biosynthesis; L-histidine biosynthesis; L-histidine from 5-phospho-alpha-D-ribose 1-diphosphate: step 2/9.</text>
</comment>
<keyword evidence="10" id="KW-0067">ATP-binding</keyword>
<comment type="similarity">
    <text evidence="5">In the C-terminal section; belongs to the PRA-PH family.</text>
</comment>
<dbReference type="AlphaFoldDB" id="A0A8T3BYC2"/>
<dbReference type="Gene3D" id="3.10.20.810">
    <property type="entry name" value="Phosphoribosyl-AMP cyclohydrolase"/>
    <property type="match status" value="1"/>
</dbReference>
<evidence type="ECO:0000256" key="7">
    <source>
        <dbReference type="ARBA" id="ARBA00022605"/>
    </source>
</evidence>
<keyword evidence="15" id="KW-1185">Reference proteome</keyword>
<evidence type="ECO:0000259" key="13">
    <source>
        <dbReference type="Pfam" id="PF01502"/>
    </source>
</evidence>
<evidence type="ECO:0000256" key="6">
    <source>
        <dbReference type="ARBA" id="ARBA00008299"/>
    </source>
</evidence>
<dbReference type="InterPro" id="IPR021130">
    <property type="entry name" value="PRib-ATP_PPHydrolase-like"/>
</dbReference>
<evidence type="ECO:0000256" key="1">
    <source>
        <dbReference type="ARBA" id="ARBA00000024"/>
    </source>
</evidence>
<evidence type="ECO:0000256" key="4">
    <source>
        <dbReference type="ARBA" id="ARBA00005204"/>
    </source>
</evidence>
<dbReference type="HAMAP" id="MF_01019">
    <property type="entry name" value="HisIE"/>
    <property type="match status" value="1"/>
</dbReference>
<gene>
    <name evidence="14" type="ORF">KFK09_005133</name>
</gene>
<comment type="pathway">
    <text evidence="3">Amino-acid biosynthesis; L-histidine biosynthesis; L-histidine from 5-phospho-alpha-D-ribose 1-diphosphate: step 3/9.</text>
</comment>
<dbReference type="SUPFAM" id="SSF141734">
    <property type="entry name" value="HisI-like"/>
    <property type="match status" value="1"/>
</dbReference>
<evidence type="ECO:0000256" key="11">
    <source>
        <dbReference type="ARBA" id="ARBA00023102"/>
    </source>
</evidence>
<comment type="catalytic activity">
    <reaction evidence="1">
        <text>1-(5-phospho-beta-D-ribosyl)-5'-AMP + H2O = 1-(5-phospho-beta-D-ribosyl)-5-[(5-phospho-beta-D-ribosylamino)methylideneamino]imidazole-4-carboxamide</text>
        <dbReference type="Rhea" id="RHEA:20049"/>
        <dbReference type="ChEBI" id="CHEBI:15377"/>
        <dbReference type="ChEBI" id="CHEBI:58435"/>
        <dbReference type="ChEBI" id="CHEBI:59457"/>
        <dbReference type="EC" id="3.5.4.19"/>
    </reaction>
</comment>
<comment type="similarity">
    <text evidence="6">In the N-terminal section; belongs to the PRA-CH family.</text>
</comment>
<keyword evidence="8" id="KW-0547">Nucleotide-binding</keyword>
<organism evidence="14 15">
    <name type="scientific">Dendrobium nobile</name>
    <name type="common">Orchid</name>
    <dbReference type="NCBI Taxonomy" id="94219"/>
    <lineage>
        <taxon>Eukaryota</taxon>
        <taxon>Viridiplantae</taxon>
        <taxon>Streptophyta</taxon>
        <taxon>Embryophyta</taxon>
        <taxon>Tracheophyta</taxon>
        <taxon>Spermatophyta</taxon>
        <taxon>Magnoliopsida</taxon>
        <taxon>Liliopsida</taxon>
        <taxon>Asparagales</taxon>
        <taxon>Orchidaceae</taxon>
        <taxon>Epidendroideae</taxon>
        <taxon>Malaxideae</taxon>
        <taxon>Dendrobiinae</taxon>
        <taxon>Dendrobium</taxon>
    </lineage>
</organism>
<keyword evidence="12" id="KW-0511">Multifunctional enzyme</keyword>
<dbReference type="GO" id="GO:0000105">
    <property type="term" value="P:L-histidine biosynthetic process"/>
    <property type="evidence" value="ECO:0007669"/>
    <property type="project" value="UniProtKB-KW"/>
</dbReference>
<dbReference type="GO" id="GO:0005524">
    <property type="term" value="F:ATP binding"/>
    <property type="evidence" value="ECO:0007669"/>
    <property type="project" value="UniProtKB-KW"/>
</dbReference>
<protein>
    <recommendedName>
        <fullName evidence="13">Phosphoribosyl-AMP cyclohydrolase domain-containing protein</fullName>
    </recommendedName>
</protein>
<sequence length="282" mass="32137">MSASISDYFLIPSARGGDCRPSFARNIPTRWRYQKLRFPIAAMAPKEVLCVDSKVKNLLDSIKWDEKGLVVAIAQNVDTGAVLMQGFANREALEATFSSHKATFYSRSRSSLWTKGGTSSNYINVLDIFLDCDRDSVIYLGKPDGPTCHTGSETCYYTSVFDILEDSQKNKERLALTTLYSLETIISERKQEFETEQNRKPSWTRKLMHDNELLCSKIREEAEELARTLLDDEDGSRSASEMGDLLYHAMVLLKLKDVRMEDVLEVLRKRFSQSGIEEKNCR</sequence>
<comment type="catalytic activity">
    <reaction evidence="2">
        <text>1-(5-phospho-beta-D-ribosyl)-ATP + H2O = 1-(5-phospho-beta-D-ribosyl)-5'-AMP + diphosphate + H(+)</text>
        <dbReference type="Rhea" id="RHEA:22828"/>
        <dbReference type="ChEBI" id="CHEBI:15377"/>
        <dbReference type="ChEBI" id="CHEBI:15378"/>
        <dbReference type="ChEBI" id="CHEBI:33019"/>
        <dbReference type="ChEBI" id="CHEBI:59457"/>
        <dbReference type="ChEBI" id="CHEBI:73183"/>
        <dbReference type="EC" id="3.6.1.31"/>
    </reaction>
</comment>
<evidence type="ECO:0000256" key="8">
    <source>
        <dbReference type="ARBA" id="ARBA00022741"/>
    </source>
</evidence>
<evidence type="ECO:0000256" key="3">
    <source>
        <dbReference type="ARBA" id="ARBA00005169"/>
    </source>
</evidence>
<dbReference type="OrthoDB" id="1703565at2759"/>
<dbReference type="InterPro" id="IPR002496">
    <property type="entry name" value="PRib_AMP_CycHydrolase_dom"/>
</dbReference>
<dbReference type="Proteomes" id="UP000829196">
    <property type="component" value="Unassembled WGS sequence"/>
</dbReference>
<dbReference type="Gene3D" id="1.10.287.1080">
    <property type="entry name" value="MazG-like"/>
    <property type="match status" value="1"/>
</dbReference>
<dbReference type="GO" id="GO:0004635">
    <property type="term" value="F:phosphoribosyl-AMP cyclohydrolase activity"/>
    <property type="evidence" value="ECO:0007669"/>
    <property type="project" value="UniProtKB-EC"/>
</dbReference>
<evidence type="ECO:0000313" key="15">
    <source>
        <dbReference type="Proteomes" id="UP000829196"/>
    </source>
</evidence>
<keyword evidence="11" id="KW-0368">Histidine biosynthesis</keyword>
<reference evidence="14" key="1">
    <citation type="journal article" date="2022" name="Front. Genet.">
        <title>Chromosome-Scale Assembly of the Dendrobium nobile Genome Provides Insights Into the Molecular Mechanism of the Biosynthesis of the Medicinal Active Ingredient of Dendrobium.</title>
        <authorList>
            <person name="Xu Q."/>
            <person name="Niu S.-C."/>
            <person name="Li K.-L."/>
            <person name="Zheng P.-J."/>
            <person name="Zhang X.-J."/>
            <person name="Jia Y."/>
            <person name="Liu Y."/>
            <person name="Niu Y.-X."/>
            <person name="Yu L.-H."/>
            <person name="Chen D.-F."/>
            <person name="Zhang G.-Q."/>
        </authorList>
    </citation>
    <scope>NUCLEOTIDE SEQUENCE</scope>
    <source>
        <tissue evidence="14">Leaf</tissue>
    </source>
</reference>
<feature type="domain" description="Phosphoribosyl-AMP cyclohydrolase" evidence="13">
    <location>
        <begin position="84"/>
        <end position="157"/>
    </location>
</feature>
<dbReference type="SUPFAM" id="SSF101386">
    <property type="entry name" value="all-alpha NTP pyrophosphatases"/>
    <property type="match status" value="1"/>
</dbReference>
<dbReference type="Pfam" id="PF01502">
    <property type="entry name" value="PRA-CH"/>
    <property type="match status" value="1"/>
</dbReference>
<evidence type="ECO:0000256" key="10">
    <source>
        <dbReference type="ARBA" id="ARBA00022840"/>
    </source>
</evidence>
<dbReference type="InterPro" id="IPR038019">
    <property type="entry name" value="PRib_AMP_CycHydrolase_sf"/>
</dbReference>
<evidence type="ECO:0000256" key="5">
    <source>
        <dbReference type="ARBA" id="ARBA00007731"/>
    </source>
</evidence>